<name>A0A7S2A1X2_9STRA</name>
<gene>
    <name evidence="1" type="ORF">DBRI1063_LOCUS24027</name>
</gene>
<organism evidence="1">
    <name type="scientific">Ditylum brightwellii</name>
    <dbReference type="NCBI Taxonomy" id="49249"/>
    <lineage>
        <taxon>Eukaryota</taxon>
        <taxon>Sar</taxon>
        <taxon>Stramenopiles</taxon>
        <taxon>Ochrophyta</taxon>
        <taxon>Bacillariophyta</taxon>
        <taxon>Mediophyceae</taxon>
        <taxon>Lithodesmiophycidae</taxon>
        <taxon>Lithodesmiales</taxon>
        <taxon>Lithodesmiaceae</taxon>
        <taxon>Ditylum</taxon>
    </lineage>
</organism>
<proteinExistence type="predicted"/>
<evidence type="ECO:0000313" key="1">
    <source>
        <dbReference type="EMBL" id="CAD9355488.1"/>
    </source>
</evidence>
<accession>A0A7S2A1X2</accession>
<reference evidence="1" key="1">
    <citation type="submission" date="2021-01" db="EMBL/GenBank/DDBJ databases">
        <authorList>
            <person name="Corre E."/>
            <person name="Pelletier E."/>
            <person name="Niang G."/>
            <person name="Scheremetjew M."/>
            <person name="Finn R."/>
            <person name="Kale V."/>
            <person name="Holt S."/>
            <person name="Cochrane G."/>
            <person name="Meng A."/>
            <person name="Brown T."/>
            <person name="Cohen L."/>
        </authorList>
    </citation>
    <scope>NUCLEOTIDE SEQUENCE</scope>
    <source>
        <strain evidence="1">Pop2</strain>
    </source>
</reference>
<protein>
    <submittedName>
        <fullName evidence="1">Uncharacterized protein</fullName>
    </submittedName>
</protein>
<sequence length="106" mass="11750">MYTVILGSFYSFYSRFLSGAIPDDFLKSIREEDPSVEVVVDLSDNFITDLSSSLTTFTNMNLVLVDSDITSPAPEELCDTDHNGRSGTRWRGIKCMQCHSLSSGVV</sequence>
<dbReference type="EMBL" id="HBGN01037503">
    <property type="protein sequence ID" value="CAD9355488.1"/>
    <property type="molecule type" value="Transcribed_RNA"/>
</dbReference>
<dbReference type="AlphaFoldDB" id="A0A7S2A1X2"/>